<feature type="region of interest" description="Disordered" evidence="4">
    <location>
        <begin position="323"/>
        <end position="386"/>
    </location>
</feature>
<dbReference type="SMART" id="SM01383">
    <property type="entry name" value="Ribosomal_L2"/>
    <property type="match status" value="1"/>
</dbReference>
<dbReference type="SMART" id="SM01382">
    <property type="entry name" value="Ribosomal_L2_C"/>
    <property type="match status" value="1"/>
</dbReference>
<dbReference type="Pfam" id="PF00181">
    <property type="entry name" value="Ribosomal_L2_N"/>
    <property type="match status" value="1"/>
</dbReference>
<evidence type="ECO:0000313" key="7">
    <source>
        <dbReference type="EMBL" id="KIY66745.1"/>
    </source>
</evidence>
<dbReference type="Pfam" id="PF03947">
    <property type="entry name" value="Ribosomal_L2_C"/>
    <property type="match status" value="1"/>
</dbReference>
<dbReference type="AlphaFoldDB" id="A0A0D7B973"/>
<dbReference type="Proteomes" id="UP000054007">
    <property type="component" value="Unassembled WGS sequence"/>
</dbReference>
<reference evidence="7 8" key="1">
    <citation type="journal article" date="2015" name="Fungal Genet. Biol.">
        <title>Evolution of novel wood decay mechanisms in Agaricales revealed by the genome sequences of Fistulina hepatica and Cylindrobasidium torrendii.</title>
        <authorList>
            <person name="Floudas D."/>
            <person name="Held B.W."/>
            <person name="Riley R."/>
            <person name="Nagy L.G."/>
            <person name="Koehler G."/>
            <person name="Ransdell A.S."/>
            <person name="Younus H."/>
            <person name="Chow J."/>
            <person name="Chiniquy J."/>
            <person name="Lipzen A."/>
            <person name="Tritt A."/>
            <person name="Sun H."/>
            <person name="Haridas S."/>
            <person name="LaButti K."/>
            <person name="Ohm R.A."/>
            <person name="Kues U."/>
            <person name="Blanchette R.A."/>
            <person name="Grigoriev I.V."/>
            <person name="Minto R.E."/>
            <person name="Hibbett D.S."/>
        </authorList>
    </citation>
    <scope>NUCLEOTIDE SEQUENCE [LARGE SCALE GENOMIC DNA]</scope>
    <source>
        <strain evidence="7 8">FP15055 ss-10</strain>
    </source>
</reference>
<dbReference type="InterPro" id="IPR022666">
    <property type="entry name" value="Ribosomal_uL2_RNA-bd_dom"/>
</dbReference>
<dbReference type="InterPro" id="IPR022671">
    <property type="entry name" value="Ribosomal_uL2_CS"/>
</dbReference>
<sequence>MLSALRTLVRAPLGRNYATAVEATVKKTTGRVKKLKDPILAESTLFKTYHPFTPGVRHLRQPLSPHLYEGGPVRALTVAKRRNGGRNNHGRITTRHRGGGHKQRVRLVDWRREEGGVWDVIRIEYDPGRSGHIALIRRRVEDADSTLDKDTDVWKYILATDGMRPGDSVRSFRAGIPDNFIEGLDLSTLSSPPKLNKWGEVDEEAESARNLALGMFRSLTLRPGNVLPLRLVPPGTVIHAVGLHPDGPALLCRSAGSQAQVMSHDPANRYTLVRLASGEVRKVLSGAHATIGRVSNILHQHRILGKAGRRRWLGWRPEVRGVAMNAKDHPHGGGRGRSKSNKHPVSVWGWGTQGTRTRKPGPKGPKNSNKYVVKERPRGVEKRASA</sequence>
<feature type="domain" description="Large ribosomal subunit protein uL2 C-terminal" evidence="5">
    <location>
        <begin position="221"/>
        <end position="351"/>
    </location>
</feature>
<dbReference type="GO" id="GO:0005762">
    <property type="term" value="C:mitochondrial large ribosomal subunit"/>
    <property type="evidence" value="ECO:0007669"/>
    <property type="project" value="TreeGrafter"/>
</dbReference>
<dbReference type="Gene3D" id="2.40.50.140">
    <property type="entry name" value="Nucleic acid-binding proteins"/>
    <property type="match status" value="1"/>
</dbReference>
<dbReference type="GO" id="GO:0003735">
    <property type="term" value="F:structural constituent of ribosome"/>
    <property type="evidence" value="ECO:0007669"/>
    <property type="project" value="InterPro"/>
</dbReference>
<dbReference type="InterPro" id="IPR008991">
    <property type="entry name" value="Translation_prot_SH3-like_sf"/>
</dbReference>
<dbReference type="EMBL" id="KN880545">
    <property type="protein sequence ID" value="KIY66745.1"/>
    <property type="molecule type" value="Genomic_DNA"/>
</dbReference>
<gene>
    <name evidence="7" type="ORF">CYLTODRAFT_437318</name>
</gene>
<dbReference type="PANTHER" id="PTHR13691">
    <property type="entry name" value="RIBOSOMAL PROTEIN L2"/>
    <property type="match status" value="1"/>
</dbReference>
<evidence type="ECO:0000259" key="6">
    <source>
        <dbReference type="SMART" id="SM01383"/>
    </source>
</evidence>
<comment type="similarity">
    <text evidence="1">Belongs to the universal ribosomal protein uL2 family.</text>
</comment>
<protein>
    <submittedName>
        <fullName evidence="7">Ribosomal protein L2</fullName>
    </submittedName>
</protein>
<keyword evidence="2 7" id="KW-0689">Ribosomal protein</keyword>
<dbReference type="OrthoDB" id="268576at2759"/>
<feature type="compositionally biased region" description="Basic and acidic residues" evidence="4">
    <location>
        <begin position="372"/>
        <end position="386"/>
    </location>
</feature>
<dbReference type="STRING" id="1314674.A0A0D7B973"/>
<dbReference type="PROSITE" id="PS00467">
    <property type="entry name" value="RIBOSOMAL_L2"/>
    <property type="match status" value="1"/>
</dbReference>
<feature type="domain" description="Large ribosomal subunit protein uL2 RNA-binding" evidence="6">
    <location>
        <begin position="85"/>
        <end position="171"/>
    </location>
</feature>
<dbReference type="InterPro" id="IPR012340">
    <property type="entry name" value="NA-bd_OB-fold"/>
</dbReference>
<evidence type="ECO:0000256" key="2">
    <source>
        <dbReference type="ARBA" id="ARBA00022980"/>
    </source>
</evidence>
<organism evidence="7 8">
    <name type="scientific">Cylindrobasidium torrendii FP15055 ss-10</name>
    <dbReference type="NCBI Taxonomy" id="1314674"/>
    <lineage>
        <taxon>Eukaryota</taxon>
        <taxon>Fungi</taxon>
        <taxon>Dikarya</taxon>
        <taxon>Basidiomycota</taxon>
        <taxon>Agaricomycotina</taxon>
        <taxon>Agaricomycetes</taxon>
        <taxon>Agaricomycetidae</taxon>
        <taxon>Agaricales</taxon>
        <taxon>Marasmiineae</taxon>
        <taxon>Physalacriaceae</taxon>
        <taxon>Cylindrobasidium</taxon>
    </lineage>
</organism>
<evidence type="ECO:0000256" key="4">
    <source>
        <dbReference type="SAM" id="MobiDB-lite"/>
    </source>
</evidence>
<dbReference type="InterPro" id="IPR014722">
    <property type="entry name" value="Rib_uL2_dom2"/>
</dbReference>
<name>A0A0D7B973_9AGAR</name>
<dbReference type="PANTHER" id="PTHR13691:SF5">
    <property type="entry name" value="LARGE RIBOSOMAL SUBUNIT PROTEIN UL2M"/>
    <property type="match status" value="1"/>
</dbReference>
<dbReference type="InterPro" id="IPR014726">
    <property type="entry name" value="Ribosomal_uL2_dom3"/>
</dbReference>
<dbReference type="InterPro" id="IPR022669">
    <property type="entry name" value="Ribosomal_uL2_C"/>
</dbReference>
<proteinExistence type="inferred from homology"/>
<evidence type="ECO:0000313" key="8">
    <source>
        <dbReference type="Proteomes" id="UP000054007"/>
    </source>
</evidence>
<feature type="compositionally biased region" description="Basic residues" evidence="4">
    <location>
        <begin position="332"/>
        <end position="342"/>
    </location>
</feature>
<evidence type="ECO:0000259" key="5">
    <source>
        <dbReference type="SMART" id="SM01382"/>
    </source>
</evidence>
<dbReference type="GO" id="GO:0003723">
    <property type="term" value="F:RNA binding"/>
    <property type="evidence" value="ECO:0007669"/>
    <property type="project" value="TreeGrafter"/>
</dbReference>
<accession>A0A0D7B973</accession>
<dbReference type="GO" id="GO:0032543">
    <property type="term" value="P:mitochondrial translation"/>
    <property type="evidence" value="ECO:0007669"/>
    <property type="project" value="TreeGrafter"/>
</dbReference>
<keyword evidence="3" id="KW-0687">Ribonucleoprotein</keyword>
<dbReference type="Gene3D" id="2.30.30.30">
    <property type="match status" value="1"/>
</dbReference>
<dbReference type="InterPro" id="IPR002171">
    <property type="entry name" value="Ribosomal_uL2"/>
</dbReference>
<dbReference type="SUPFAM" id="SSF50104">
    <property type="entry name" value="Translation proteins SH3-like domain"/>
    <property type="match status" value="1"/>
</dbReference>
<keyword evidence="8" id="KW-1185">Reference proteome</keyword>
<evidence type="ECO:0000256" key="3">
    <source>
        <dbReference type="ARBA" id="ARBA00023274"/>
    </source>
</evidence>
<dbReference type="SUPFAM" id="SSF50249">
    <property type="entry name" value="Nucleic acid-binding proteins"/>
    <property type="match status" value="1"/>
</dbReference>
<evidence type="ECO:0000256" key="1">
    <source>
        <dbReference type="ARBA" id="ARBA00005636"/>
    </source>
</evidence>
<dbReference type="FunFam" id="4.10.950.10:FF:000001">
    <property type="entry name" value="50S ribosomal protein L2"/>
    <property type="match status" value="1"/>
</dbReference>
<dbReference type="Gene3D" id="4.10.950.10">
    <property type="entry name" value="Ribosomal protein L2, domain 3"/>
    <property type="match status" value="1"/>
</dbReference>